<protein>
    <recommendedName>
        <fullName evidence="3">Gfo/Idh/MocA-like oxidoreductase N-terminal domain-containing protein</fullName>
    </recommendedName>
</protein>
<proteinExistence type="predicted"/>
<organism evidence="1 2">
    <name type="scientific">Rhodoplanes tepidamans</name>
    <name type="common">Rhodoplanes cryptolactis</name>
    <dbReference type="NCBI Taxonomy" id="200616"/>
    <lineage>
        <taxon>Bacteria</taxon>
        <taxon>Pseudomonadati</taxon>
        <taxon>Pseudomonadota</taxon>
        <taxon>Alphaproteobacteria</taxon>
        <taxon>Hyphomicrobiales</taxon>
        <taxon>Nitrobacteraceae</taxon>
        <taxon>Rhodoplanes</taxon>
    </lineage>
</organism>
<evidence type="ECO:0008006" key="3">
    <source>
        <dbReference type="Google" id="ProtNLM"/>
    </source>
</evidence>
<gene>
    <name evidence="1" type="ORF">PQJ73_15800</name>
</gene>
<comment type="caution">
    <text evidence="1">The sequence shown here is derived from an EMBL/GenBank/DDBJ whole genome shotgun (WGS) entry which is preliminary data.</text>
</comment>
<reference evidence="1" key="2">
    <citation type="submission" date="2023-02" db="EMBL/GenBank/DDBJ databases">
        <authorList>
            <person name="Rayyan A."/>
            <person name="Meyer T."/>
            <person name="Kyndt J.A."/>
        </authorList>
    </citation>
    <scope>NUCLEOTIDE SEQUENCE</scope>
    <source>
        <strain evidence="1">DSM 9987</strain>
    </source>
</reference>
<dbReference type="EMBL" id="JAQQLI010000024">
    <property type="protein sequence ID" value="MDC7787155.1"/>
    <property type="molecule type" value="Genomic_DNA"/>
</dbReference>
<dbReference type="Proteomes" id="UP001165652">
    <property type="component" value="Unassembled WGS sequence"/>
</dbReference>
<keyword evidence="2" id="KW-1185">Reference proteome</keyword>
<reference evidence="1" key="1">
    <citation type="journal article" date="2023" name="Microbiol Resour">
        <title>Genome Sequences of Rhodoplanes serenus and Two Thermotolerant Strains, Rhodoplanes tepidamans and 'Rhodoplanes cryptolactis,' Further Refine the Genus.</title>
        <authorList>
            <person name="Rayyan A.A."/>
            <person name="Kyndt J.A."/>
        </authorList>
    </citation>
    <scope>NUCLEOTIDE SEQUENCE</scope>
    <source>
        <strain evidence="1">DSM 9987</strain>
    </source>
</reference>
<dbReference type="RefSeq" id="WP_272777999.1">
    <property type="nucleotide sequence ID" value="NZ_JAQQLI010000024.1"/>
</dbReference>
<evidence type="ECO:0000313" key="2">
    <source>
        <dbReference type="Proteomes" id="UP001165652"/>
    </source>
</evidence>
<sequence length="311" mass="33128">MTRIAPGIAPRFGLIVIGRGDPRLAAATLAATRAWPYPPVRAVLAVPKGREHAFAAVAASAAAAVVAVAEPDLVAAAVAALAGDVDVVIAAPEGVVLDAAWLARLRDHVILFEDSIAGVDLVHQVVKIATDGAAADLAVADRPREPAVLSWLRGLIRARSLLGAVFWARVDTLRQVKLATAGEGGDAVTFLLALDQLRPRGRTTLGFTRHARHVTLLPERRTGFDAGYGLYRRLEQLAEARRAAAAVGAAAASHIDLRLERLRLMTEQTVRSLLGRAGRHNAATFLKGALAARRDALAVRRTMVRDLRELR</sequence>
<evidence type="ECO:0000313" key="1">
    <source>
        <dbReference type="EMBL" id="MDC7787155.1"/>
    </source>
</evidence>
<name>A0ABT5JBU1_RHOTP</name>
<accession>A0ABT5JBU1</accession>